<evidence type="ECO:0000256" key="5">
    <source>
        <dbReference type="ARBA" id="ARBA00023128"/>
    </source>
</evidence>
<dbReference type="GO" id="GO:0090149">
    <property type="term" value="P:mitochondrial membrane fission"/>
    <property type="evidence" value="ECO:0007669"/>
    <property type="project" value="InterPro"/>
</dbReference>
<evidence type="ECO:0000256" key="3">
    <source>
        <dbReference type="ARBA" id="ARBA00022737"/>
    </source>
</evidence>
<dbReference type="PANTHER" id="PTHR21252">
    <property type="entry name" value="TB1 PROTEIN-RELATED"/>
    <property type="match status" value="1"/>
</dbReference>
<keyword evidence="4" id="KW-1133">Transmembrane helix</keyword>
<feature type="region of interest" description="Disordered" evidence="6">
    <location>
        <begin position="1"/>
        <end position="42"/>
    </location>
</feature>
<sequence>MWSNKLKEMEKSPPIATREPLNTATVPESQIGAPADVSRKSTNTSVREMVGYGLNVSSAITDVLFAHPFLVLRHQCQGVLSLWKGLSGAITVKVVRTISENGLSEVLPLPKEITIYSSAAKISLHFLLKLLSWIIVTPFYAASMVEFVQSDIASEPTTLVSCLLEGLRRLLPSIPSPVSRMGSVGGKLKAGLRASPIRTSRLLPVWRLIIPVVTLGVGQHIIRSFVSFGVSAYLGRDQEPEQLDMESTESCNIMVRF</sequence>
<proteinExistence type="predicted"/>
<keyword evidence="5" id="KW-0496">Mitochondrion</keyword>
<name>A0A0R3WVD0_HYDTA</name>
<feature type="compositionally biased region" description="Basic and acidic residues" evidence="6">
    <location>
        <begin position="1"/>
        <end position="11"/>
    </location>
</feature>
<reference evidence="9" key="1">
    <citation type="submission" date="2017-02" db="UniProtKB">
        <authorList>
            <consortium name="WormBaseParasite"/>
        </authorList>
    </citation>
    <scope>IDENTIFICATION</scope>
</reference>
<evidence type="ECO:0000313" key="8">
    <source>
        <dbReference type="Proteomes" id="UP000274429"/>
    </source>
</evidence>
<keyword evidence="3" id="KW-0677">Repeat</keyword>
<evidence type="ECO:0000256" key="4">
    <source>
        <dbReference type="ARBA" id="ARBA00022989"/>
    </source>
</evidence>
<evidence type="ECO:0000313" key="7">
    <source>
        <dbReference type="EMBL" id="VDM25494.1"/>
    </source>
</evidence>
<keyword evidence="4" id="KW-0812">Transmembrane</keyword>
<accession>A0A0R3WVD0</accession>
<dbReference type="AlphaFoldDB" id="A0A0R3WVD0"/>
<dbReference type="EMBL" id="UYWX01005142">
    <property type="protein sequence ID" value="VDM25494.1"/>
    <property type="molecule type" value="Genomic_DNA"/>
</dbReference>
<evidence type="ECO:0000256" key="1">
    <source>
        <dbReference type="ARBA" id="ARBA00004225"/>
    </source>
</evidence>
<keyword evidence="2" id="KW-0813">Transport</keyword>
<keyword evidence="8" id="KW-1185">Reference proteome</keyword>
<dbReference type="GO" id="GO:0005741">
    <property type="term" value="C:mitochondrial outer membrane"/>
    <property type="evidence" value="ECO:0007669"/>
    <property type="project" value="InterPro"/>
</dbReference>
<evidence type="ECO:0000313" key="9">
    <source>
        <dbReference type="WBParaSite" id="TTAC_0000472001-mRNA-1"/>
    </source>
</evidence>
<dbReference type="Proteomes" id="UP000274429">
    <property type="component" value="Unassembled WGS sequence"/>
</dbReference>
<comment type="subcellular location">
    <subcellularLocation>
        <location evidence="1">Mitochondrion membrane</location>
        <topology evidence="1">Multi-pass membrane protein</topology>
    </subcellularLocation>
</comment>
<evidence type="ECO:0000256" key="6">
    <source>
        <dbReference type="SAM" id="MobiDB-lite"/>
    </source>
</evidence>
<evidence type="ECO:0000256" key="2">
    <source>
        <dbReference type="ARBA" id="ARBA00022448"/>
    </source>
</evidence>
<organism evidence="9">
    <name type="scientific">Hydatigena taeniaeformis</name>
    <name type="common">Feline tapeworm</name>
    <name type="synonym">Taenia taeniaeformis</name>
    <dbReference type="NCBI Taxonomy" id="6205"/>
    <lineage>
        <taxon>Eukaryota</taxon>
        <taxon>Metazoa</taxon>
        <taxon>Spiralia</taxon>
        <taxon>Lophotrochozoa</taxon>
        <taxon>Platyhelminthes</taxon>
        <taxon>Cestoda</taxon>
        <taxon>Eucestoda</taxon>
        <taxon>Cyclophyllidea</taxon>
        <taxon>Taeniidae</taxon>
        <taxon>Hydatigera</taxon>
    </lineage>
</organism>
<reference evidence="7 8" key="2">
    <citation type="submission" date="2018-11" db="EMBL/GenBank/DDBJ databases">
        <authorList>
            <consortium name="Pathogen Informatics"/>
        </authorList>
    </citation>
    <scope>NUCLEOTIDE SEQUENCE [LARGE SCALE GENOMIC DNA]</scope>
</reference>
<gene>
    <name evidence="7" type="ORF">TTAC_LOCUS4706</name>
</gene>
<dbReference type="PANTHER" id="PTHR21252:SF2">
    <property type="entry name" value="MITOCHONDRIAL OUTER MEMBRANE PROTEIN SLC25A46"/>
    <property type="match status" value="1"/>
</dbReference>
<protein>
    <submittedName>
        <fullName evidence="9">Mitochondrial carrier protein</fullName>
    </submittedName>
</protein>
<dbReference type="OrthoDB" id="2403262at2759"/>
<keyword evidence="4" id="KW-0472">Membrane</keyword>
<dbReference type="InterPro" id="IPR039158">
    <property type="entry name" value="SLC25A46"/>
</dbReference>
<dbReference type="WBParaSite" id="TTAC_0000472001-mRNA-1">
    <property type="protein sequence ID" value="TTAC_0000472001-mRNA-1"/>
    <property type="gene ID" value="TTAC_0000472001"/>
</dbReference>